<dbReference type="SMART" id="SM00387">
    <property type="entry name" value="HATPase_c"/>
    <property type="match status" value="1"/>
</dbReference>
<dbReference type="InterPro" id="IPR005467">
    <property type="entry name" value="His_kinase_dom"/>
</dbReference>
<evidence type="ECO:0000256" key="3">
    <source>
        <dbReference type="ARBA" id="ARBA00022679"/>
    </source>
</evidence>
<dbReference type="Gene3D" id="3.30.565.10">
    <property type="entry name" value="Histidine kinase-like ATPase, C-terminal domain"/>
    <property type="match status" value="1"/>
</dbReference>
<evidence type="ECO:0000313" key="7">
    <source>
        <dbReference type="EMBL" id="TSE03010.1"/>
    </source>
</evidence>
<dbReference type="Proteomes" id="UP000235507">
    <property type="component" value="Unassembled WGS sequence"/>
</dbReference>
<dbReference type="Pfam" id="PF02518">
    <property type="entry name" value="HATPase_c"/>
    <property type="match status" value="1"/>
</dbReference>
<feature type="domain" description="Histidine kinase" evidence="6">
    <location>
        <begin position="1"/>
        <end position="107"/>
    </location>
</feature>
<evidence type="ECO:0000256" key="1">
    <source>
        <dbReference type="ARBA" id="ARBA00000085"/>
    </source>
</evidence>
<sequence length="115" mass="12464">IQIQQVLLNLMRNAVEAMQGSPRRELKVTTVARDDGMAEVSVIDTGPGLAPEVSAQLFQPFVTTKKQGMGVGLSICRTIVESHGGHIWAEAMPTGGTAFRFTLRIVEKEEVSNGR</sequence>
<dbReference type="PRINTS" id="PR00344">
    <property type="entry name" value="BCTRLSENSOR"/>
</dbReference>
<feature type="non-terminal residue" evidence="7">
    <location>
        <position position="1"/>
    </location>
</feature>
<dbReference type="SUPFAM" id="SSF55874">
    <property type="entry name" value="ATPase domain of HSP90 chaperone/DNA topoisomerase II/histidine kinase"/>
    <property type="match status" value="1"/>
</dbReference>
<dbReference type="GO" id="GO:0000160">
    <property type="term" value="P:phosphorelay signal transduction system"/>
    <property type="evidence" value="ECO:0007669"/>
    <property type="project" value="UniProtKB-KW"/>
</dbReference>
<dbReference type="AlphaFoldDB" id="A0A8T9AL38"/>
<gene>
    <name evidence="7" type="ORF">C1D09_027620</name>
</gene>
<keyword evidence="3" id="KW-0808">Transferase</keyword>
<evidence type="ECO:0000256" key="4">
    <source>
        <dbReference type="ARBA" id="ARBA00022777"/>
    </source>
</evidence>
<reference evidence="7" key="1">
    <citation type="submission" date="2019-07" db="EMBL/GenBank/DDBJ databases">
        <title>Mesorhizobum intechiensis sp. nov. isolated from nodules of Lotus tenuis growing in lowlands of the Flooding Pampa, Argentina.</title>
        <authorList>
            <person name="Estrella M.J."/>
            <person name="Torres Tejerizo G.A."/>
            <person name="Cumpa Velazquez L.M."/>
            <person name="Fontana F."/>
            <person name="Hansen L."/>
            <person name="Pistorio M."/>
            <person name="Sannazzaro A.I."/>
        </authorList>
    </citation>
    <scope>NUCLEOTIDE SEQUENCE</scope>
    <source>
        <strain evidence="7">BD68</strain>
    </source>
</reference>
<keyword evidence="5" id="KW-0902">Two-component regulatory system</keyword>
<dbReference type="InterPro" id="IPR004358">
    <property type="entry name" value="Sig_transdc_His_kin-like_C"/>
</dbReference>
<protein>
    <recommendedName>
        <fullName evidence="2">histidine kinase</fullName>
        <ecNumber evidence="2">2.7.13.3</ecNumber>
    </recommendedName>
</protein>
<comment type="caution">
    <text evidence="7">The sequence shown here is derived from an EMBL/GenBank/DDBJ whole genome shotgun (WGS) entry which is preliminary data.</text>
</comment>
<dbReference type="PANTHER" id="PTHR43711">
    <property type="entry name" value="TWO-COMPONENT HISTIDINE KINASE"/>
    <property type="match status" value="1"/>
</dbReference>
<dbReference type="OrthoDB" id="7568856at2"/>
<keyword evidence="8" id="KW-1185">Reference proteome</keyword>
<name>A0A8T9AL38_9HYPH</name>
<evidence type="ECO:0000256" key="5">
    <source>
        <dbReference type="ARBA" id="ARBA00023012"/>
    </source>
</evidence>
<accession>A0A8T9AL38</accession>
<keyword evidence="4" id="KW-0418">Kinase</keyword>
<dbReference type="InterPro" id="IPR003594">
    <property type="entry name" value="HATPase_dom"/>
</dbReference>
<dbReference type="PANTHER" id="PTHR43711:SF28">
    <property type="entry name" value="SENSOR HISTIDINE KINASE YXDK"/>
    <property type="match status" value="1"/>
</dbReference>
<dbReference type="InterPro" id="IPR036890">
    <property type="entry name" value="HATPase_C_sf"/>
</dbReference>
<evidence type="ECO:0000259" key="6">
    <source>
        <dbReference type="PROSITE" id="PS50109"/>
    </source>
</evidence>
<proteinExistence type="predicted"/>
<comment type="catalytic activity">
    <reaction evidence="1">
        <text>ATP + protein L-histidine = ADP + protein N-phospho-L-histidine.</text>
        <dbReference type="EC" id="2.7.13.3"/>
    </reaction>
</comment>
<dbReference type="InterPro" id="IPR050736">
    <property type="entry name" value="Sensor_HK_Regulatory"/>
</dbReference>
<evidence type="ECO:0000313" key="8">
    <source>
        <dbReference type="Proteomes" id="UP000235507"/>
    </source>
</evidence>
<dbReference type="RefSeq" id="WP_143977226.1">
    <property type="nucleotide sequence ID" value="NZ_PNOT02000326.1"/>
</dbReference>
<dbReference type="PROSITE" id="PS50109">
    <property type="entry name" value="HIS_KIN"/>
    <property type="match status" value="1"/>
</dbReference>
<evidence type="ECO:0000256" key="2">
    <source>
        <dbReference type="ARBA" id="ARBA00012438"/>
    </source>
</evidence>
<dbReference type="EC" id="2.7.13.3" evidence="2"/>
<dbReference type="EMBL" id="PNOT02000326">
    <property type="protein sequence ID" value="TSE03010.1"/>
    <property type="molecule type" value="Genomic_DNA"/>
</dbReference>
<organism evidence="7 8">
    <name type="scientific">Mesorhizobium intechi</name>
    <dbReference type="NCBI Taxonomy" id="537601"/>
    <lineage>
        <taxon>Bacteria</taxon>
        <taxon>Pseudomonadati</taxon>
        <taxon>Pseudomonadota</taxon>
        <taxon>Alphaproteobacteria</taxon>
        <taxon>Hyphomicrobiales</taxon>
        <taxon>Phyllobacteriaceae</taxon>
        <taxon>Mesorhizobium</taxon>
    </lineage>
</organism>
<dbReference type="GO" id="GO:0004673">
    <property type="term" value="F:protein histidine kinase activity"/>
    <property type="evidence" value="ECO:0007669"/>
    <property type="project" value="UniProtKB-EC"/>
</dbReference>